<dbReference type="Gene3D" id="2.10.310.10">
    <property type="entry name" value="Serpins superfamily"/>
    <property type="match status" value="1"/>
</dbReference>
<organism evidence="2">
    <name type="scientific">marine sediment metagenome</name>
    <dbReference type="NCBI Taxonomy" id="412755"/>
    <lineage>
        <taxon>unclassified sequences</taxon>
        <taxon>metagenomes</taxon>
        <taxon>ecological metagenomes</taxon>
    </lineage>
</organism>
<feature type="domain" description="Serpin" evidence="1">
    <location>
        <begin position="1"/>
        <end position="89"/>
    </location>
</feature>
<dbReference type="InterPro" id="IPR036186">
    <property type="entry name" value="Serpin_sf"/>
</dbReference>
<dbReference type="InterPro" id="IPR023795">
    <property type="entry name" value="Serpin_CS"/>
</dbReference>
<dbReference type="Pfam" id="PF00079">
    <property type="entry name" value="Serpin"/>
    <property type="match status" value="1"/>
</dbReference>
<evidence type="ECO:0000313" key="2">
    <source>
        <dbReference type="EMBL" id="GAI17987.1"/>
    </source>
</evidence>
<comment type="caution">
    <text evidence="2">The sequence shown here is derived from an EMBL/GenBank/DDBJ whole genome shotgun (WGS) entry which is preliminary data.</text>
</comment>
<feature type="non-terminal residue" evidence="2">
    <location>
        <position position="91"/>
    </location>
</feature>
<dbReference type="Gene3D" id="3.30.497.10">
    <property type="entry name" value="Antithrombin, subunit I, domain 2"/>
    <property type="match status" value="1"/>
</dbReference>
<dbReference type="EMBL" id="BARV01006947">
    <property type="protein sequence ID" value="GAI17987.1"/>
    <property type="molecule type" value="Genomic_DNA"/>
</dbReference>
<dbReference type="AlphaFoldDB" id="X1LFB6"/>
<dbReference type="InterPro" id="IPR023796">
    <property type="entry name" value="Serpin_dom"/>
</dbReference>
<dbReference type="GO" id="GO:0004867">
    <property type="term" value="F:serine-type endopeptidase inhibitor activity"/>
    <property type="evidence" value="ECO:0007669"/>
    <property type="project" value="InterPro"/>
</dbReference>
<proteinExistence type="predicted"/>
<sequence length="91" mass="9445">MGMPVAFSGGADFSGMTGNRDLFIADVIHEAFVSVDEAGTEAAAATAVVMTMTAPPGAPVEVTVDHPFIFLIRDIETGAILFFGRVVNPST</sequence>
<dbReference type="SUPFAM" id="SSF56574">
    <property type="entry name" value="Serpins"/>
    <property type="match status" value="1"/>
</dbReference>
<dbReference type="FunFam" id="2.10.310.10:FF:000001">
    <property type="entry name" value="Serpin family A member 1"/>
    <property type="match status" value="1"/>
</dbReference>
<reference evidence="2" key="1">
    <citation type="journal article" date="2014" name="Front. Microbiol.">
        <title>High frequency of phylogenetically diverse reductive dehalogenase-homologous genes in deep subseafloor sedimentary metagenomes.</title>
        <authorList>
            <person name="Kawai M."/>
            <person name="Futagami T."/>
            <person name="Toyoda A."/>
            <person name="Takaki Y."/>
            <person name="Nishi S."/>
            <person name="Hori S."/>
            <person name="Arai W."/>
            <person name="Tsubouchi T."/>
            <person name="Morono Y."/>
            <person name="Uchiyama I."/>
            <person name="Ito T."/>
            <person name="Fujiyama A."/>
            <person name="Inagaki F."/>
            <person name="Takami H."/>
        </authorList>
    </citation>
    <scope>NUCLEOTIDE SEQUENCE</scope>
    <source>
        <strain evidence="2">Expedition CK06-06</strain>
    </source>
</reference>
<gene>
    <name evidence="2" type="ORF">S06H3_14213</name>
</gene>
<accession>X1LFB6</accession>
<dbReference type="InterPro" id="IPR000215">
    <property type="entry name" value="Serpin_fam"/>
</dbReference>
<protein>
    <recommendedName>
        <fullName evidence="1">Serpin domain-containing protein</fullName>
    </recommendedName>
</protein>
<dbReference type="GO" id="GO:0005615">
    <property type="term" value="C:extracellular space"/>
    <property type="evidence" value="ECO:0007669"/>
    <property type="project" value="InterPro"/>
</dbReference>
<dbReference type="PANTHER" id="PTHR11461:SF211">
    <property type="entry name" value="GH10112P-RELATED"/>
    <property type="match status" value="1"/>
</dbReference>
<dbReference type="PROSITE" id="PS00284">
    <property type="entry name" value="SERPIN"/>
    <property type="match status" value="1"/>
</dbReference>
<evidence type="ECO:0000259" key="1">
    <source>
        <dbReference type="Pfam" id="PF00079"/>
    </source>
</evidence>
<dbReference type="InterPro" id="IPR042178">
    <property type="entry name" value="Serpin_sf_1"/>
</dbReference>
<name>X1LFB6_9ZZZZ</name>
<dbReference type="PANTHER" id="PTHR11461">
    <property type="entry name" value="SERINE PROTEASE INHIBITOR, SERPIN"/>
    <property type="match status" value="1"/>
</dbReference>